<feature type="compositionally biased region" description="Basic residues" evidence="12">
    <location>
        <begin position="323"/>
        <end position="339"/>
    </location>
</feature>
<dbReference type="PROSITE" id="PS50110">
    <property type="entry name" value="RESPONSE_REGULATORY"/>
    <property type="match status" value="1"/>
</dbReference>
<keyword evidence="7 10" id="KW-0539">Nucleus</keyword>
<feature type="region of interest" description="Disordered" evidence="12">
    <location>
        <begin position="24"/>
        <end position="51"/>
    </location>
</feature>
<dbReference type="SMART" id="SM00415">
    <property type="entry name" value="HSF"/>
    <property type="match status" value="1"/>
</dbReference>
<dbReference type="PROSITE" id="PS00434">
    <property type="entry name" value="HSF_DOMAIN"/>
    <property type="match status" value="1"/>
</dbReference>
<keyword evidence="5 10" id="KW-0238">DNA-binding</keyword>
<feature type="compositionally biased region" description="Low complexity" evidence="12">
    <location>
        <begin position="286"/>
        <end position="299"/>
    </location>
</feature>
<dbReference type="InterPro" id="IPR011006">
    <property type="entry name" value="CheY-like_superfamily"/>
</dbReference>
<feature type="compositionally biased region" description="Low complexity" evidence="12">
    <location>
        <begin position="307"/>
        <end position="322"/>
    </location>
</feature>
<evidence type="ECO:0000256" key="7">
    <source>
        <dbReference type="ARBA" id="ARBA00023242"/>
    </source>
</evidence>
<evidence type="ECO:0000256" key="1">
    <source>
        <dbReference type="ARBA" id="ARBA00004123"/>
    </source>
</evidence>
<dbReference type="AlphaFoldDB" id="A0A9P8PL81"/>
<dbReference type="GO" id="GO:0003700">
    <property type="term" value="F:DNA-binding transcription factor activity"/>
    <property type="evidence" value="ECO:0007669"/>
    <property type="project" value="UniProtKB-UniRule"/>
</dbReference>
<dbReference type="GO" id="GO:0006357">
    <property type="term" value="P:regulation of transcription by RNA polymerase II"/>
    <property type="evidence" value="ECO:0007669"/>
    <property type="project" value="UniProtKB-UniRule"/>
</dbReference>
<dbReference type="Proteomes" id="UP000769528">
    <property type="component" value="Unassembled WGS sequence"/>
</dbReference>
<comment type="function">
    <text evidence="8">DNA-binding transcription factor that specifically binds heat shock promoter elements (HSE) and activates transcription.</text>
</comment>
<feature type="domain" description="Response regulatory" evidence="13">
    <location>
        <begin position="367"/>
        <end position="481"/>
    </location>
</feature>
<gene>
    <name evidence="14" type="ORF">WICMUC_003355</name>
</gene>
<keyword evidence="15" id="KW-1185">Reference proteome</keyword>
<dbReference type="CDD" id="cd17546">
    <property type="entry name" value="REC_hyHK_CKI1_RcsC-like"/>
    <property type="match status" value="1"/>
</dbReference>
<dbReference type="OrthoDB" id="424572at2759"/>
<dbReference type="GO" id="GO:0043565">
    <property type="term" value="F:sequence-specific DNA binding"/>
    <property type="evidence" value="ECO:0007669"/>
    <property type="project" value="InterPro"/>
</dbReference>
<reference evidence="14" key="1">
    <citation type="journal article" date="2021" name="Open Biol.">
        <title>Shared evolutionary footprints suggest mitochondrial oxidative damage underlies multiple complex I losses in fungi.</title>
        <authorList>
            <person name="Schikora-Tamarit M.A."/>
            <person name="Marcet-Houben M."/>
            <person name="Nosek J."/>
            <person name="Gabaldon T."/>
        </authorList>
    </citation>
    <scope>NUCLEOTIDE SEQUENCE</scope>
    <source>
        <strain evidence="14">CBS6341</strain>
    </source>
</reference>
<dbReference type="FunFam" id="1.10.10.10:FF:000027">
    <property type="entry name" value="Heat shock transcription factor 1"/>
    <property type="match status" value="1"/>
</dbReference>
<feature type="region of interest" description="Disordered" evidence="12">
    <location>
        <begin position="490"/>
        <end position="549"/>
    </location>
</feature>
<dbReference type="SUPFAM" id="SSF46785">
    <property type="entry name" value="Winged helix' DNA-binding domain"/>
    <property type="match status" value="1"/>
</dbReference>
<keyword evidence="4 10" id="KW-0805">Transcription regulation</keyword>
<dbReference type="GO" id="GO:0000156">
    <property type="term" value="F:phosphorelay response regulator activity"/>
    <property type="evidence" value="ECO:0007669"/>
    <property type="project" value="InterPro"/>
</dbReference>
<dbReference type="InterPro" id="IPR036388">
    <property type="entry name" value="WH-like_DNA-bd_sf"/>
</dbReference>
<dbReference type="Gene3D" id="1.10.10.10">
    <property type="entry name" value="Winged helix-like DNA-binding domain superfamily/Winged helix DNA-binding domain"/>
    <property type="match status" value="1"/>
</dbReference>
<name>A0A9P8PL81_9ASCO</name>
<comment type="subcellular location">
    <subcellularLocation>
        <location evidence="1 10">Nucleus</location>
    </subcellularLocation>
</comment>
<dbReference type="EMBL" id="JAEUBF010000867">
    <property type="protein sequence ID" value="KAH3674368.1"/>
    <property type="molecule type" value="Genomic_DNA"/>
</dbReference>
<evidence type="ECO:0000256" key="11">
    <source>
        <dbReference type="PROSITE-ProRule" id="PRU00169"/>
    </source>
</evidence>
<dbReference type="SMART" id="SM00448">
    <property type="entry name" value="REC"/>
    <property type="match status" value="1"/>
</dbReference>
<evidence type="ECO:0000256" key="4">
    <source>
        <dbReference type="ARBA" id="ARBA00023015"/>
    </source>
</evidence>
<protein>
    <recommendedName>
        <fullName evidence="10">Transcription factor</fullName>
    </recommendedName>
</protein>
<dbReference type="Pfam" id="PF00447">
    <property type="entry name" value="HSF_DNA-bind"/>
    <property type="match status" value="1"/>
</dbReference>
<comment type="caution">
    <text evidence="14">The sequence shown here is derived from an EMBL/GenBank/DDBJ whole genome shotgun (WGS) entry which is preliminary data.</text>
</comment>
<dbReference type="SUPFAM" id="SSF81995">
    <property type="entry name" value="beta-sandwich domain of Sec23/24"/>
    <property type="match status" value="1"/>
</dbReference>
<dbReference type="PANTHER" id="PTHR45339:SF1">
    <property type="entry name" value="HYBRID SIGNAL TRANSDUCTION HISTIDINE KINASE J"/>
    <property type="match status" value="1"/>
</dbReference>
<evidence type="ECO:0000313" key="15">
    <source>
        <dbReference type="Proteomes" id="UP000769528"/>
    </source>
</evidence>
<dbReference type="InterPro" id="IPR000232">
    <property type="entry name" value="HSF_DNA-bd"/>
</dbReference>
<dbReference type="PANTHER" id="PTHR45339">
    <property type="entry name" value="HYBRID SIGNAL TRANSDUCTION HISTIDINE KINASE J"/>
    <property type="match status" value="1"/>
</dbReference>
<keyword evidence="6 10" id="KW-0804">Transcription</keyword>
<proteinExistence type="predicted"/>
<feature type="modified residue" description="4-aspartylphosphate" evidence="11">
    <location>
        <position position="416"/>
    </location>
</feature>
<feature type="compositionally biased region" description="Low complexity" evidence="12">
    <location>
        <begin position="494"/>
        <end position="530"/>
    </location>
</feature>
<reference evidence="14" key="2">
    <citation type="submission" date="2021-01" db="EMBL/GenBank/DDBJ databases">
        <authorList>
            <person name="Schikora-Tamarit M.A."/>
        </authorList>
    </citation>
    <scope>NUCLEOTIDE SEQUENCE</scope>
    <source>
        <strain evidence="14">CBS6341</strain>
    </source>
</reference>
<dbReference type="InterPro" id="IPR001789">
    <property type="entry name" value="Sig_transdc_resp-reg_receiver"/>
</dbReference>
<keyword evidence="2 11" id="KW-0597">Phosphoprotein</keyword>
<dbReference type="PRINTS" id="PR00056">
    <property type="entry name" value="HSFDOMAIN"/>
</dbReference>
<dbReference type="InterPro" id="IPR036390">
    <property type="entry name" value="WH_DNA-bd_sf"/>
</dbReference>
<feature type="region of interest" description="Disordered" evidence="12">
    <location>
        <begin position="285"/>
        <end position="358"/>
    </location>
</feature>
<evidence type="ECO:0000256" key="8">
    <source>
        <dbReference type="ARBA" id="ARBA00059868"/>
    </source>
</evidence>
<evidence type="ECO:0000256" key="6">
    <source>
        <dbReference type="ARBA" id="ARBA00023163"/>
    </source>
</evidence>
<dbReference type="Pfam" id="PF00072">
    <property type="entry name" value="Response_reg"/>
    <property type="match status" value="1"/>
</dbReference>
<sequence>MLPTKQETNGLGLEQDTQLGVTTGVIGTSVGGNRPNTSGGTTAASTTTSTSTIPLNQKLGIPLTNTSSTVSGSTDFVKKLFLMLEDNSYDNIVRWTENGDSFVVIDTNEFTKEILPKHFKHSNFASFVRQLNKYDFHKVKLSNEEKQLNEYGDNSWEFKHNDFRRHDREALETIKRKGPTQKRSNISNNNSNSSNNNQNNDELLLNNEIIIKDLESKISKISKDYKDLSQDFKKLNGKYTNVLDSFMTLKSINDRYINNFNLLVENLLNQGIKIPRLDLSSLTPVQQHQQLTHQQQHQPLHQHHQHQPSASSVIPPVPQQQHQLHHQHQNSHQHTHPHPHTQITPDLQQQQQQSKESPEYQLGAGFHVLLVEDDQVSIMVCTKFLEKCRCTVEVVTDGINAITALENSKYDIVLMDIVMPNLDGATATSIVRGFDSYTPIIAMTGNVENEDLYTYLRHGMNDILAKPFTQKDLYAMLEKHLRSRTPLAHQTQANNNSNNNNNNGDNGNLNTTSTNNTINVNNNTNTNKNGTGNGNGNGYNDPESKRRKL</sequence>
<keyword evidence="3" id="KW-0902">Two-component regulatory system</keyword>
<feature type="region of interest" description="Disordered" evidence="12">
    <location>
        <begin position="172"/>
        <end position="200"/>
    </location>
</feature>
<dbReference type="PIRSF" id="PIRSF002595">
    <property type="entry name" value="RR_SKN7"/>
    <property type="match status" value="1"/>
</dbReference>
<evidence type="ECO:0000256" key="5">
    <source>
        <dbReference type="ARBA" id="ARBA00023125"/>
    </source>
</evidence>
<evidence type="ECO:0000256" key="12">
    <source>
        <dbReference type="SAM" id="MobiDB-lite"/>
    </source>
</evidence>
<accession>A0A9P8PL81</accession>
<dbReference type="Gene3D" id="3.40.50.2300">
    <property type="match status" value="1"/>
</dbReference>
<feature type="compositionally biased region" description="Low complexity" evidence="12">
    <location>
        <begin position="184"/>
        <end position="200"/>
    </location>
</feature>
<evidence type="ECO:0000313" key="14">
    <source>
        <dbReference type="EMBL" id="KAH3674368.1"/>
    </source>
</evidence>
<dbReference type="SUPFAM" id="SSF52172">
    <property type="entry name" value="CheY-like"/>
    <property type="match status" value="1"/>
</dbReference>
<dbReference type="GO" id="GO:0032993">
    <property type="term" value="C:protein-DNA complex"/>
    <property type="evidence" value="ECO:0007669"/>
    <property type="project" value="UniProtKB-ARBA"/>
</dbReference>
<dbReference type="GO" id="GO:0006950">
    <property type="term" value="P:response to stress"/>
    <property type="evidence" value="ECO:0007669"/>
    <property type="project" value="UniProtKB-ARBA"/>
</dbReference>
<evidence type="ECO:0000256" key="10">
    <source>
        <dbReference type="PIRNR" id="PIRNR002595"/>
    </source>
</evidence>
<dbReference type="InterPro" id="IPR014402">
    <property type="entry name" value="Sig_transdc_resp-reg_Skn7"/>
</dbReference>
<evidence type="ECO:0000256" key="3">
    <source>
        <dbReference type="ARBA" id="ARBA00023012"/>
    </source>
</evidence>
<evidence type="ECO:0000256" key="2">
    <source>
        <dbReference type="ARBA" id="ARBA00022553"/>
    </source>
</evidence>
<evidence type="ECO:0000256" key="9">
    <source>
        <dbReference type="ARBA" id="ARBA00062447"/>
    </source>
</evidence>
<organism evidence="14 15">
    <name type="scientific">Wickerhamomyces mucosus</name>
    <dbReference type="NCBI Taxonomy" id="1378264"/>
    <lineage>
        <taxon>Eukaryota</taxon>
        <taxon>Fungi</taxon>
        <taxon>Dikarya</taxon>
        <taxon>Ascomycota</taxon>
        <taxon>Saccharomycotina</taxon>
        <taxon>Saccharomycetes</taxon>
        <taxon>Phaffomycetales</taxon>
        <taxon>Wickerhamomycetaceae</taxon>
        <taxon>Wickerhamomyces</taxon>
    </lineage>
</organism>
<comment type="subunit">
    <text evidence="9">Homotrimer. Homotrimerization increases the affinity of HSF1 to DNA.</text>
</comment>
<dbReference type="GO" id="GO:0005634">
    <property type="term" value="C:nucleus"/>
    <property type="evidence" value="ECO:0007669"/>
    <property type="project" value="UniProtKB-SubCell"/>
</dbReference>
<feature type="compositionally biased region" description="Low complexity" evidence="12">
    <location>
        <begin position="340"/>
        <end position="353"/>
    </location>
</feature>
<evidence type="ECO:0000259" key="13">
    <source>
        <dbReference type="PROSITE" id="PS50110"/>
    </source>
</evidence>